<proteinExistence type="predicted"/>
<accession>A0A7U7J477</accession>
<dbReference type="RefSeq" id="WP_034432945.1">
    <property type="nucleotide sequence ID" value="NZ_CBTK010000140.1"/>
</dbReference>
<organism evidence="1 2">
    <name type="scientific">Candidatus Contendobacter odensis Run_B_J11</name>
    <dbReference type="NCBI Taxonomy" id="1400861"/>
    <lineage>
        <taxon>Bacteria</taxon>
        <taxon>Pseudomonadati</taxon>
        <taxon>Pseudomonadota</taxon>
        <taxon>Gammaproteobacteria</taxon>
        <taxon>Candidatus Competibacteraceae</taxon>
        <taxon>Candidatus Contendibacter</taxon>
    </lineage>
</organism>
<evidence type="ECO:0000313" key="2">
    <source>
        <dbReference type="Proteomes" id="UP000019184"/>
    </source>
</evidence>
<dbReference type="AlphaFoldDB" id="A0A7U7J477"/>
<reference evidence="1 2" key="1">
    <citation type="journal article" date="2014" name="ISME J.">
        <title>Candidatus Competibacter-lineage genomes retrieved from metagenomes reveal functional metabolic diversity.</title>
        <authorList>
            <person name="McIlroy S.J."/>
            <person name="Albertsen M."/>
            <person name="Andresen E.K."/>
            <person name="Saunders A.M."/>
            <person name="Kristiansen R."/>
            <person name="Stokholm-Bjerregaard M."/>
            <person name="Nielsen K.L."/>
            <person name="Nielsen P.H."/>
        </authorList>
    </citation>
    <scope>NUCLEOTIDE SEQUENCE [LARGE SCALE GENOMIC DNA]</scope>
    <source>
        <strain evidence="1 2">Run_B_J11</strain>
    </source>
</reference>
<dbReference type="EMBL" id="CBTK010000140">
    <property type="protein sequence ID" value="CDH45335.1"/>
    <property type="molecule type" value="Genomic_DNA"/>
</dbReference>
<gene>
    <name evidence="1" type="ORF">BN874_2240004</name>
</gene>
<keyword evidence="2" id="KW-1185">Reference proteome</keyword>
<evidence type="ECO:0000313" key="1">
    <source>
        <dbReference type="EMBL" id="CDH45335.1"/>
    </source>
</evidence>
<dbReference type="OrthoDB" id="5771029at2"/>
<protein>
    <submittedName>
        <fullName evidence="1">Uncharacterized protein</fullName>
    </submittedName>
</protein>
<dbReference type="Proteomes" id="UP000019184">
    <property type="component" value="Unassembled WGS sequence"/>
</dbReference>
<name>A0A7U7J477_9GAMM</name>
<sequence>MIKIQGEIVVLETMAEGHGIRELNRLRQQYGHGHWRKKKGIAIIELNNGATAPAEVHWYEAHGIGRVKMKIKRWL</sequence>
<comment type="caution">
    <text evidence="1">The sequence shown here is derived from an EMBL/GenBank/DDBJ whole genome shotgun (WGS) entry which is preliminary data.</text>
</comment>